<evidence type="ECO:0000313" key="2">
    <source>
        <dbReference type="EMBL" id="KAL1845194.1"/>
    </source>
</evidence>
<dbReference type="Proteomes" id="UP001586593">
    <property type="component" value="Unassembled WGS sequence"/>
</dbReference>
<comment type="caution">
    <text evidence="2">The sequence shown here is derived from an EMBL/GenBank/DDBJ whole genome shotgun (WGS) entry which is preliminary data.</text>
</comment>
<sequence length="352" mass="37079">MGEGHGRCTSYKRLELQPRRNIGGRATKLMSAVARIRRTDDVGVLGNQGVHTATRRRNPGGGIAHTVADRLDGMVSFLDVAHGFGPQLVEDDAVAGHKGAILDEAGELVVTSRGGVEVGLVGGGGGGRLLDGVDEEDGGGRESEEARALTWMQPPRSGLEHADDAVDDVQGCVEAPLHPGVDARLVVARGRARAVQRPGPREVLEEKRAVDDDDGVPVHEVEDVALALEDGDQRRRVPAVQLQEGGHLVPPVPQQPRVSLGRIGLVGGGEGADGVEVAEDPAQDPMEPIVSSDPAYATGARLGEQPKALVGERGSADNTSLSSTPVGSSWSMSSSWKMRGLPSRRPRWVSRQ</sequence>
<name>A0ABR3VU58_9PEZI</name>
<evidence type="ECO:0000256" key="1">
    <source>
        <dbReference type="SAM" id="MobiDB-lite"/>
    </source>
</evidence>
<feature type="compositionally biased region" description="Low complexity" evidence="1">
    <location>
        <begin position="322"/>
        <end position="335"/>
    </location>
</feature>
<keyword evidence="3" id="KW-1185">Reference proteome</keyword>
<accession>A0ABR3VU58</accession>
<proteinExistence type="predicted"/>
<gene>
    <name evidence="2" type="ORF">VTK73DRAFT_939</name>
</gene>
<evidence type="ECO:0000313" key="3">
    <source>
        <dbReference type="Proteomes" id="UP001586593"/>
    </source>
</evidence>
<organism evidence="2 3">
    <name type="scientific">Phialemonium thermophilum</name>
    <dbReference type="NCBI Taxonomy" id="223376"/>
    <lineage>
        <taxon>Eukaryota</taxon>
        <taxon>Fungi</taxon>
        <taxon>Dikarya</taxon>
        <taxon>Ascomycota</taxon>
        <taxon>Pezizomycotina</taxon>
        <taxon>Sordariomycetes</taxon>
        <taxon>Sordariomycetidae</taxon>
        <taxon>Cephalothecales</taxon>
        <taxon>Cephalothecaceae</taxon>
        <taxon>Phialemonium</taxon>
    </lineage>
</organism>
<feature type="region of interest" description="Disordered" evidence="1">
    <location>
        <begin position="281"/>
        <end position="352"/>
    </location>
</feature>
<dbReference type="EMBL" id="JAZHXJ010001206">
    <property type="protein sequence ID" value="KAL1845194.1"/>
    <property type="molecule type" value="Genomic_DNA"/>
</dbReference>
<protein>
    <submittedName>
        <fullName evidence="2">Uncharacterized protein</fullName>
    </submittedName>
</protein>
<reference evidence="2 3" key="1">
    <citation type="journal article" date="2024" name="Commun. Biol.">
        <title>Comparative genomic analysis of thermophilic fungi reveals convergent evolutionary adaptations and gene losses.</title>
        <authorList>
            <person name="Steindorff A.S."/>
            <person name="Aguilar-Pontes M.V."/>
            <person name="Robinson A.J."/>
            <person name="Andreopoulos B."/>
            <person name="LaButti K."/>
            <person name="Kuo A."/>
            <person name="Mondo S."/>
            <person name="Riley R."/>
            <person name="Otillar R."/>
            <person name="Haridas S."/>
            <person name="Lipzen A."/>
            <person name="Grimwood J."/>
            <person name="Schmutz J."/>
            <person name="Clum A."/>
            <person name="Reid I.D."/>
            <person name="Moisan M.C."/>
            <person name="Butler G."/>
            <person name="Nguyen T.T.M."/>
            <person name="Dewar K."/>
            <person name="Conant G."/>
            <person name="Drula E."/>
            <person name="Henrissat B."/>
            <person name="Hansel C."/>
            <person name="Singer S."/>
            <person name="Hutchinson M.I."/>
            <person name="de Vries R.P."/>
            <person name="Natvig D.O."/>
            <person name="Powell A.J."/>
            <person name="Tsang A."/>
            <person name="Grigoriev I.V."/>
        </authorList>
    </citation>
    <scope>NUCLEOTIDE SEQUENCE [LARGE SCALE GENOMIC DNA]</scope>
    <source>
        <strain evidence="2 3">ATCC 24622</strain>
    </source>
</reference>
<feature type="compositionally biased region" description="Basic residues" evidence="1">
    <location>
        <begin position="342"/>
        <end position="352"/>
    </location>
</feature>